<evidence type="ECO:0000256" key="2">
    <source>
        <dbReference type="SAM" id="Phobius"/>
    </source>
</evidence>
<feature type="compositionally biased region" description="Basic and acidic residues" evidence="1">
    <location>
        <begin position="209"/>
        <end position="223"/>
    </location>
</feature>
<dbReference type="AlphaFoldDB" id="A0A4R3YIH7"/>
<sequence length="247" mass="26299">MNAAAQRRLTPILALTGGALAIVLVVFLAGLGRSVHWDEPMAAAPPPPARPAPMPTPVPLATFAEVWQRPLFNNDRKPVAIADGDTEASNIGDLELTGIIMTSGLRMALLRDKGKDVTVRVREGGVLEGHWTLVTLAPRSATFDNGGEHRELTLKVSAPEPLKDAPRRADAPPGIPPGIPSPLPPGGTPPRVQRPVSSSSMTGPNLPRPRQDDAALQDQRVEALKAAVQKRRAEQQQQAESAKEGVR</sequence>
<evidence type="ECO:0000256" key="1">
    <source>
        <dbReference type="SAM" id="MobiDB-lite"/>
    </source>
</evidence>
<keyword evidence="2" id="KW-0812">Transmembrane</keyword>
<accession>A0A4R3YIH7</accession>
<comment type="caution">
    <text evidence="3">The sequence shown here is derived from an EMBL/GenBank/DDBJ whole genome shotgun (WGS) entry which is preliminary data.</text>
</comment>
<feature type="compositionally biased region" description="Pro residues" evidence="1">
    <location>
        <begin position="173"/>
        <end position="188"/>
    </location>
</feature>
<feature type="region of interest" description="Disordered" evidence="1">
    <location>
        <begin position="157"/>
        <end position="247"/>
    </location>
</feature>
<evidence type="ECO:0000313" key="4">
    <source>
        <dbReference type="Proteomes" id="UP000295645"/>
    </source>
</evidence>
<dbReference type="RefSeq" id="WP_132146085.1">
    <property type="nucleotide sequence ID" value="NZ_SMCS01000008.1"/>
</dbReference>
<gene>
    <name evidence="3" type="ORF">EC912_1087</name>
</gene>
<feature type="compositionally biased region" description="Basic and acidic residues" evidence="1">
    <location>
        <begin position="161"/>
        <end position="170"/>
    </location>
</feature>
<dbReference type="Proteomes" id="UP000295645">
    <property type="component" value="Unassembled WGS sequence"/>
</dbReference>
<feature type="transmembrane region" description="Helical" evidence="2">
    <location>
        <begin position="12"/>
        <end position="31"/>
    </location>
</feature>
<evidence type="ECO:0000313" key="3">
    <source>
        <dbReference type="EMBL" id="TCV92016.1"/>
    </source>
</evidence>
<keyword evidence="2" id="KW-1133">Transmembrane helix</keyword>
<reference evidence="3 4" key="1">
    <citation type="submission" date="2019-03" db="EMBL/GenBank/DDBJ databases">
        <title>Above-ground endophytic microbial communities from plants in different locations in the United States.</title>
        <authorList>
            <person name="Frank C."/>
        </authorList>
    </citation>
    <scope>NUCLEOTIDE SEQUENCE [LARGE SCALE GENOMIC DNA]</scope>
    <source>
        <strain evidence="3 4">LP_13_YM</strain>
    </source>
</reference>
<proteinExistence type="predicted"/>
<protein>
    <submittedName>
        <fullName evidence="3">General secretion pathway protein N</fullName>
    </submittedName>
</protein>
<organism evidence="3 4">
    <name type="scientific">Luteibacter rhizovicinus</name>
    <dbReference type="NCBI Taxonomy" id="242606"/>
    <lineage>
        <taxon>Bacteria</taxon>
        <taxon>Pseudomonadati</taxon>
        <taxon>Pseudomonadota</taxon>
        <taxon>Gammaproteobacteria</taxon>
        <taxon>Lysobacterales</taxon>
        <taxon>Rhodanobacteraceae</taxon>
        <taxon>Luteibacter</taxon>
    </lineage>
</organism>
<name>A0A4R3YIH7_9GAMM</name>
<dbReference type="EMBL" id="SMCS01000008">
    <property type="protein sequence ID" value="TCV92016.1"/>
    <property type="molecule type" value="Genomic_DNA"/>
</dbReference>
<dbReference type="OrthoDB" id="5951700at2"/>
<keyword evidence="4" id="KW-1185">Reference proteome</keyword>
<keyword evidence="2" id="KW-0472">Membrane</keyword>